<evidence type="ECO:0000256" key="2">
    <source>
        <dbReference type="SAM" id="MobiDB-lite"/>
    </source>
</evidence>
<proteinExistence type="inferred from homology"/>
<name>A0ABU2YBH1_9FLAO</name>
<sequence>MFSDKKEKKTMEPSASQNRINEGTLIKGDITSQGFFRIDGTIEGNVKTPSKVVIGKSGKIVGTLSCKDADIEGTFNGELDISGTLSLKATATIEGDVVVGKLSVEPGASFNASCIMKGSEKKTTASQDKAHPYDRSQRLKQTGKTTSDQSN</sequence>
<reference evidence="3 4" key="1">
    <citation type="submission" date="2023-09" db="EMBL/GenBank/DDBJ databases">
        <authorList>
            <person name="Rey-Velasco X."/>
        </authorList>
    </citation>
    <scope>NUCLEOTIDE SEQUENCE [LARGE SCALE GENOMIC DNA]</scope>
    <source>
        <strain evidence="3 4">W242</strain>
    </source>
</reference>
<comment type="caution">
    <text evidence="3">The sequence shown here is derived from an EMBL/GenBank/DDBJ whole genome shotgun (WGS) entry which is preliminary data.</text>
</comment>
<feature type="region of interest" description="Disordered" evidence="2">
    <location>
        <begin position="116"/>
        <end position="151"/>
    </location>
</feature>
<dbReference type="Pfam" id="PF04519">
    <property type="entry name" value="Bactofilin"/>
    <property type="match status" value="1"/>
</dbReference>
<feature type="region of interest" description="Disordered" evidence="2">
    <location>
        <begin position="1"/>
        <end position="23"/>
    </location>
</feature>
<accession>A0ABU2YBH1</accession>
<dbReference type="EMBL" id="JAVRHZ010000002">
    <property type="protein sequence ID" value="MDT0555548.1"/>
    <property type="molecule type" value="Genomic_DNA"/>
</dbReference>
<feature type="compositionally biased region" description="Basic and acidic residues" evidence="2">
    <location>
        <begin position="1"/>
        <end position="11"/>
    </location>
</feature>
<protein>
    <submittedName>
        <fullName evidence="3">Polymer-forming cytoskeletal protein</fullName>
    </submittedName>
</protein>
<keyword evidence="4" id="KW-1185">Reference proteome</keyword>
<dbReference type="PANTHER" id="PTHR35024:SF4">
    <property type="entry name" value="POLYMER-FORMING CYTOSKELETAL PROTEIN"/>
    <property type="match status" value="1"/>
</dbReference>
<evidence type="ECO:0000313" key="4">
    <source>
        <dbReference type="Proteomes" id="UP001254488"/>
    </source>
</evidence>
<dbReference type="InterPro" id="IPR007607">
    <property type="entry name" value="BacA/B"/>
</dbReference>
<feature type="compositionally biased region" description="Polar residues" evidence="2">
    <location>
        <begin position="139"/>
        <end position="151"/>
    </location>
</feature>
<feature type="compositionally biased region" description="Basic and acidic residues" evidence="2">
    <location>
        <begin position="118"/>
        <end position="137"/>
    </location>
</feature>
<organism evidence="3 4">
    <name type="scientific">Patiriisocius hiemis</name>
    <dbReference type="NCBI Taxonomy" id="3075604"/>
    <lineage>
        <taxon>Bacteria</taxon>
        <taxon>Pseudomonadati</taxon>
        <taxon>Bacteroidota</taxon>
        <taxon>Flavobacteriia</taxon>
        <taxon>Flavobacteriales</taxon>
        <taxon>Flavobacteriaceae</taxon>
        <taxon>Patiriisocius</taxon>
    </lineage>
</organism>
<evidence type="ECO:0000313" key="3">
    <source>
        <dbReference type="EMBL" id="MDT0555548.1"/>
    </source>
</evidence>
<dbReference type="Proteomes" id="UP001254488">
    <property type="component" value="Unassembled WGS sequence"/>
</dbReference>
<gene>
    <name evidence="3" type="ORF">RM538_06000</name>
</gene>
<dbReference type="RefSeq" id="WP_311332498.1">
    <property type="nucleotide sequence ID" value="NZ_JAVRHZ010000002.1"/>
</dbReference>
<evidence type="ECO:0000256" key="1">
    <source>
        <dbReference type="ARBA" id="ARBA00044755"/>
    </source>
</evidence>
<comment type="similarity">
    <text evidence="1">Belongs to the bactofilin family.</text>
</comment>
<dbReference type="PANTHER" id="PTHR35024">
    <property type="entry name" value="HYPOTHETICAL CYTOSOLIC PROTEIN"/>
    <property type="match status" value="1"/>
</dbReference>